<keyword evidence="3" id="KW-1185">Reference proteome</keyword>
<dbReference type="Proteomes" id="UP000247586">
    <property type="component" value="Chromosome"/>
</dbReference>
<name>A0A2U9IV16_9CREN</name>
<keyword evidence="1" id="KW-1133">Transmembrane helix</keyword>
<reference evidence="2 3" key="1">
    <citation type="submission" date="2018-05" db="EMBL/GenBank/DDBJ databases">
        <title>Complete Genome Sequences of Extremely Thermoacidophilic, Metal-Mobilizing Type-Strain Members of the Archaeal Family Sulfolobaceae: Acidianus brierleyi DSM-1651T, Acidianus sulfidivorans DSM-18786T, Metallosphaera hakonensis DSM-7519T, and Metallosphaera prunae DSM-10039T.</title>
        <authorList>
            <person name="Counts J.A."/>
            <person name="Kelly R.M."/>
        </authorList>
    </citation>
    <scope>NUCLEOTIDE SEQUENCE [LARGE SCALE GENOMIC DNA]</scope>
    <source>
        <strain evidence="2 3">HO1-1</strain>
    </source>
</reference>
<feature type="transmembrane region" description="Helical" evidence="1">
    <location>
        <begin position="93"/>
        <end position="111"/>
    </location>
</feature>
<sequence length="620" mass="69376">MLRILGLSTVTFNDIVERIGITMLNAFLFYSITNILNFHNFLFFGMGIVIILSALLPYVLAPALTLIYILGYNFSSLFLSSTNTITLPMLERAVLMIIFFFIVPILVQIKYTSLQGFLTTESMLGSIISPVFIGTGVSEKGRDPKSNVISALPALYIIVFKVLNSLPAFSISSILYPSIGLVLLILSSILFTRRSLISLVGVIPLYPGISLVLGLDYLSPYVIVASLLGLAVNAIPSVINFTRTLSQNKSTIEKEKREMISQIEDKVRLINNIKGGSVNLPVEFVEVLSEAESSLKSQLAKVNSCIDNDCVTESFKEFQSVQESVDKMINDAVFKIVIDYNNVVNNIRKLGVNAEEIPIPPVLKLNELDVNTIVRILNTIDRNIYYTTNKVNQILEGVEKTVGGKYSRILVTDYKSLDKISAILGDQVIRKGTEECLAIQADVVRELRLSPLNDQRIVLSKKINQVMIENFSLDKINNIVSITDEHIALLKKYLELLSNKRDEIRKLELPEMKDYVKVIEDLTFVINSNLQLCEKIRRVYSFISVLNDVDTIISDIESISALFQLLESLGDMITIKISEEGCVNLDEVGIEQKYGRYVVSWLKVRGVETLLKGNQICRAN</sequence>
<feature type="transmembrane region" description="Helical" evidence="1">
    <location>
        <begin position="221"/>
        <end position="241"/>
    </location>
</feature>
<feature type="transmembrane region" description="Helical" evidence="1">
    <location>
        <begin position="40"/>
        <end position="60"/>
    </location>
</feature>
<organism evidence="2 3">
    <name type="scientific">Metallosphaera hakonensis JCM 8857 = DSM 7519</name>
    <dbReference type="NCBI Taxonomy" id="1293036"/>
    <lineage>
        <taxon>Archaea</taxon>
        <taxon>Thermoproteota</taxon>
        <taxon>Thermoprotei</taxon>
        <taxon>Sulfolobales</taxon>
        <taxon>Sulfolobaceae</taxon>
        <taxon>Metallosphaera</taxon>
    </lineage>
</organism>
<feature type="transmembrane region" description="Helical" evidence="1">
    <location>
        <begin position="15"/>
        <end position="33"/>
    </location>
</feature>
<evidence type="ECO:0000256" key="1">
    <source>
        <dbReference type="SAM" id="Phobius"/>
    </source>
</evidence>
<keyword evidence="1" id="KW-0472">Membrane</keyword>
<feature type="transmembrane region" description="Helical" evidence="1">
    <location>
        <begin position="196"/>
        <end position="215"/>
    </location>
</feature>
<dbReference type="STRING" id="1293036.GCA_001315825_00737"/>
<proteinExistence type="predicted"/>
<dbReference type="GeneID" id="36835494"/>
<keyword evidence="1" id="KW-0812">Transmembrane</keyword>
<dbReference type="EMBL" id="CP029287">
    <property type="protein sequence ID" value="AWR99823.1"/>
    <property type="molecule type" value="Genomic_DNA"/>
</dbReference>
<feature type="transmembrane region" description="Helical" evidence="1">
    <location>
        <begin position="174"/>
        <end position="191"/>
    </location>
</feature>
<accession>A0A2U9IV16</accession>
<evidence type="ECO:0000313" key="3">
    <source>
        <dbReference type="Proteomes" id="UP000247586"/>
    </source>
</evidence>
<reference evidence="3" key="2">
    <citation type="submission" date="2020-03" db="EMBL/GenBank/DDBJ databases">
        <title>Complete Genome Sequences of Extremely Thermoacidophilic, Metal-Mobilizing Type-Strain Members of the Archaeal Family Sulfolobaceae: Acidianus brierleyi DSM-1651T, Acidianus sulfidivorans DSM-18786T, Metallosphaera hakonensis DSM-7519T, and Metallosphaera prunae DSM-10039T.</title>
        <authorList>
            <person name="Counts J.A."/>
            <person name="Kelly R.M."/>
        </authorList>
    </citation>
    <scope>NUCLEOTIDE SEQUENCE [LARGE SCALE GENOMIC DNA]</scope>
    <source>
        <strain evidence="3">HO1-1</strain>
    </source>
</reference>
<protein>
    <submittedName>
        <fullName evidence="2">Uncharacterized protein</fullName>
    </submittedName>
</protein>
<dbReference type="OrthoDB" id="43116at2157"/>
<reference evidence="3" key="3">
    <citation type="submission" date="2020-03" db="EMBL/GenBank/DDBJ databases">
        <title>Sequencing and Assembly of Multiple Reported Metal-Biooxidizing Members of the Extremely Thermoacidophilic Archaeal Family Sulfolobaceae.</title>
        <authorList>
            <person name="Counts J.A."/>
            <person name="Kelly R.M."/>
        </authorList>
    </citation>
    <scope>NUCLEOTIDE SEQUENCE [LARGE SCALE GENOMIC DNA]</scope>
    <source>
        <strain evidence="3">HO1-1</strain>
    </source>
</reference>
<dbReference type="AlphaFoldDB" id="A0A2U9IV16"/>
<evidence type="ECO:0000313" key="2">
    <source>
        <dbReference type="EMBL" id="AWR99823.1"/>
    </source>
</evidence>
<dbReference type="RefSeq" id="WP_110369385.1">
    <property type="nucleotide sequence ID" value="NZ_CP029287.2"/>
</dbReference>
<gene>
    <name evidence="2" type="ORF">DFR87_09090</name>
</gene>
<feature type="transmembrane region" description="Helical" evidence="1">
    <location>
        <begin position="117"/>
        <end position="137"/>
    </location>
</feature>
<dbReference type="KEGG" id="mhk:DFR87_09090"/>